<dbReference type="SUPFAM" id="SSF52283">
    <property type="entry name" value="Formate/glycerate dehydrogenase catalytic domain-like"/>
    <property type="match status" value="1"/>
</dbReference>
<reference evidence="7" key="1">
    <citation type="submission" date="2018-05" db="EMBL/GenBank/DDBJ databases">
        <authorList>
            <person name="Lanie J.A."/>
            <person name="Ng W.-L."/>
            <person name="Kazmierczak K.M."/>
            <person name="Andrzejewski T.M."/>
            <person name="Davidsen T.M."/>
            <person name="Wayne K.J."/>
            <person name="Tettelin H."/>
            <person name="Glass J.I."/>
            <person name="Rusch D."/>
            <person name="Podicherti R."/>
            <person name="Tsui H.-C.T."/>
            <person name="Winkler M.E."/>
        </authorList>
    </citation>
    <scope>NUCLEOTIDE SEQUENCE</scope>
</reference>
<dbReference type="EC" id="7.1.1.1" evidence="1"/>
<keyword evidence="4" id="KW-0520">NAD</keyword>
<comment type="catalytic activity">
    <reaction evidence="5">
        <text>NAD(+) + NADPH + H(+)(in) = NADH + NADP(+) + H(+)(out)</text>
        <dbReference type="Rhea" id="RHEA:47992"/>
        <dbReference type="ChEBI" id="CHEBI:15378"/>
        <dbReference type="ChEBI" id="CHEBI:57540"/>
        <dbReference type="ChEBI" id="CHEBI:57783"/>
        <dbReference type="ChEBI" id="CHEBI:57945"/>
        <dbReference type="ChEBI" id="CHEBI:58349"/>
        <dbReference type="EC" id="7.1.1.1"/>
    </reaction>
</comment>
<sequence>MKIGIPKEITPGERRVALAPDAVAKLVESGLDVVVETGAGDNALFTDDKYIESGARIEPNANTLLGSVDMVLKVQAPVVNQRTGKHEVEMMAKGTTVIALLQPLTNLDLVNMLKEKGITSLSMDTIPRIARAQSMDALSSMSSLAGYKAAL</sequence>
<keyword evidence="3" id="KW-1278">Translocase</keyword>
<dbReference type="InterPro" id="IPR007886">
    <property type="entry name" value="AlaDH/PNT_N"/>
</dbReference>
<feature type="non-terminal residue" evidence="7">
    <location>
        <position position="151"/>
    </location>
</feature>
<protein>
    <recommendedName>
        <fullName evidence="1">proton-translocating NAD(P)(+) transhydrogenase</fullName>
        <ecNumber evidence="1">7.1.1.1</ecNumber>
    </recommendedName>
</protein>
<dbReference type="AlphaFoldDB" id="A0A382DLX6"/>
<dbReference type="SMART" id="SM01003">
    <property type="entry name" value="AlaDh_PNT_N"/>
    <property type="match status" value="1"/>
</dbReference>
<dbReference type="EMBL" id="UINC01039964">
    <property type="protein sequence ID" value="SVB39195.1"/>
    <property type="molecule type" value="Genomic_DNA"/>
</dbReference>
<keyword evidence="2" id="KW-0521">NADP</keyword>
<proteinExistence type="predicted"/>
<evidence type="ECO:0000256" key="3">
    <source>
        <dbReference type="ARBA" id="ARBA00022967"/>
    </source>
</evidence>
<evidence type="ECO:0000259" key="6">
    <source>
        <dbReference type="SMART" id="SM01003"/>
    </source>
</evidence>
<dbReference type="GO" id="GO:0050661">
    <property type="term" value="F:NADP binding"/>
    <property type="evidence" value="ECO:0007669"/>
    <property type="project" value="TreeGrafter"/>
</dbReference>
<feature type="domain" description="Alanine dehydrogenase/pyridine nucleotide transhydrogenase N-terminal" evidence="6">
    <location>
        <begin position="4"/>
        <end position="145"/>
    </location>
</feature>
<dbReference type="Gene3D" id="3.40.50.720">
    <property type="entry name" value="NAD(P)-binding Rossmann-like Domain"/>
    <property type="match status" value="1"/>
</dbReference>
<dbReference type="Pfam" id="PF05222">
    <property type="entry name" value="AlaDh_PNT_N"/>
    <property type="match status" value="1"/>
</dbReference>
<dbReference type="GO" id="GO:0006740">
    <property type="term" value="P:NADPH regeneration"/>
    <property type="evidence" value="ECO:0007669"/>
    <property type="project" value="TreeGrafter"/>
</dbReference>
<evidence type="ECO:0000313" key="7">
    <source>
        <dbReference type="EMBL" id="SVB39195.1"/>
    </source>
</evidence>
<evidence type="ECO:0000256" key="2">
    <source>
        <dbReference type="ARBA" id="ARBA00022857"/>
    </source>
</evidence>
<organism evidence="7">
    <name type="scientific">marine metagenome</name>
    <dbReference type="NCBI Taxonomy" id="408172"/>
    <lineage>
        <taxon>unclassified sequences</taxon>
        <taxon>metagenomes</taxon>
        <taxon>ecological metagenomes</taxon>
    </lineage>
</organism>
<evidence type="ECO:0000256" key="4">
    <source>
        <dbReference type="ARBA" id="ARBA00023027"/>
    </source>
</evidence>
<accession>A0A382DLX6</accession>
<evidence type="ECO:0000256" key="1">
    <source>
        <dbReference type="ARBA" id="ARBA00012943"/>
    </source>
</evidence>
<dbReference type="PANTHER" id="PTHR10160">
    <property type="entry name" value="NAD(P) TRANSHYDROGENASE"/>
    <property type="match status" value="1"/>
</dbReference>
<name>A0A382DLX6_9ZZZZ</name>
<gene>
    <name evidence="7" type="ORF">METZ01_LOCUS192049</name>
</gene>
<evidence type="ECO:0000256" key="5">
    <source>
        <dbReference type="ARBA" id="ARBA00048202"/>
    </source>
</evidence>
<dbReference type="GO" id="GO:0008750">
    <property type="term" value="F:proton-translocating NAD(P)+ transhydrogenase activity"/>
    <property type="evidence" value="ECO:0007669"/>
    <property type="project" value="UniProtKB-EC"/>
</dbReference>
<dbReference type="PANTHER" id="PTHR10160:SF19">
    <property type="entry name" value="PROTON-TRANSLOCATING NAD(P)(+) TRANSHYDROGENASE"/>
    <property type="match status" value="1"/>
</dbReference>